<dbReference type="EMBL" id="CP017478">
    <property type="protein sequence ID" value="AOW21715.1"/>
    <property type="molecule type" value="Genomic_DNA"/>
</dbReference>
<proteinExistence type="predicted"/>
<keyword evidence="3" id="KW-1185">Reference proteome</keyword>
<keyword evidence="1" id="KW-0812">Transmembrane</keyword>
<name>A0A1D8PAY1_9FLAO</name>
<accession>A0A1D8PAY1</accession>
<evidence type="ECO:0000313" key="3">
    <source>
        <dbReference type="Proteomes" id="UP000176050"/>
    </source>
</evidence>
<reference evidence="2 3" key="1">
    <citation type="submission" date="2016-10" db="EMBL/GenBank/DDBJ databases">
        <title>Lutibacter sp. LPB0138, isolated from marine gastropod.</title>
        <authorList>
            <person name="Kim E."/>
            <person name="Yi H."/>
        </authorList>
    </citation>
    <scope>NUCLEOTIDE SEQUENCE [LARGE SCALE GENOMIC DNA]</scope>
    <source>
        <strain evidence="2 3">LPB0138</strain>
    </source>
</reference>
<evidence type="ECO:0000313" key="2">
    <source>
        <dbReference type="EMBL" id="AOW21715.1"/>
    </source>
</evidence>
<dbReference type="AlphaFoldDB" id="A0A1D8PAY1"/>
<sequence length="441" mass="51598">MKPLIRIFILLIIGIFIALYIIRSNERVNNTNATVYINKSNGKYELYRNGKPFYIQGASGNSHFQELKNAGANTLRVYDTINLDHTLRTCDSLGLAVIVDLVLPKFKGNESYYQDINTRNEIKSTILSTVKKYKNYPALLMWNFNEIEYPHQRRFKYFRTFFGSLIDEIHEFDTNHPISTSITGLTKIQMASLQYWCPQLDLIAINIFGGINKLEKELNRIKPIWNGAYYLSEWGNNGPWEESDKTIWNAPIEKTSTLKALEIRERYKKLIPKKNDRFLGNLAFYWGNKQERTHTWFSMFSENGDRTQSIEELEYIWSKKRPINSAPEIDSIKLNNKNPGNNILLKSGDIIESTIFFSDKENDSLTIKWELFPENWNYFFGFKENKPNVIEDAVLKQIEGKIKLRIPEKEGPYRLFSYVYDKHGNFATANIPFYVLNTTTR</sequence>
<dbReference type="Gene3D" id="3.20.20.80">
    <property type="entry name" value="Glycosidases"/>
    <property type="match status" value="1"/>
</dbReference>
<dbReference type="OrthoDB" id="9774262at2"/>
<dbReference type="InterPro" id="IPR017853">
    <property type="entry name" value="GH"/>
</dbReference>
<gene>
    <name evidence="2" type="ORF">LPB138_13940</name>
</gene>
<evidence type="ECO:0008006" key="4">
    <source>
        <dbReference type="Google" id="ProtNLM"/>
    </source>
</evidence>
<feature type="transmembrane region" description="Helical" evidence="1">
    <location>
        <begin position="7"/>
        <end position="23"/>
    </location>
</feature>
<dbReference type="RefSeq" id="WP_070237875.1">
    <property type="nucleotide sequence ID" value="NZ_CP017478.1"/>
</dbReference>
<organism evidence="2 3">
    <name type="scientific">Urechidicola croceus</name>
    <dbReference type="NCBI Taxonomy" id="1850246"/>
    <lineage>
        <taxon>Bacteria</taxon>
        <taxon>Pseudomonadati</taxon>
        <taxon>Bacteroidota</taxon>
        <taxon>Flavobacteriia</taxon>
        <taxon>Flavobacteriales</taxon>
        <taxon>Flavobacteriaceae</taxon>
        <taxon>Urechidicola</taxon>
    </lineage>
</organism>
<keyword evidence="1" id="KW-1133">Transmembrane helix</keyword>
<protein>
    <recommendedName>
        <fullName evidence="4">Glycoside hydrolase family 2 catalytic domain-containing protein</fullName>
    </recommendedName>
</protein>
<dbReference type="KEGG" id="lul:LPB138_13940"/>
<evidence type="ECO:0000256" key="1">
    <source>
        <dbReference type="SAM" id="Phobius"/>
    </source>
</evidence>
<dbReference type="STRING" id="1850246.LPB138_13940"/>
<dbReference type="SUPFAM" id="SSF51445">
    <property type="entry name" value="(Trans)glycosidases"/>
    <property type="match status" value="1"/>
</dbReference>
<dbReference type="Proteomes" id="UP000176050">
    <property type="component" value="Chromosome"/>
</dbReference>
<keyword evidence="1" id="KW-0472">Membrane</keyword>